<dbReference type="EMBL" id="OC930321">
    <property type="protein sequence ID" value="CAD7658655.1"/>
    <property type="molecule type" value="Genomic_DNA"/>
</dbReference>
<sequence length="193" mass="22207">MDVNLINRFSIYGKHDGNQKFTASFDMEYVDTQNGTHLHITNEADLELRVYYPDFQYNATDIIFCPTGLHPNNYVMVLDKHTGAVQTYKVDIPSMTYLVFSRVNDSECENSNISCNKPQFLDTIPDSLRKQLEAIMDYSEPGVSGHLLWFNINGRPMYCFTHDNHPLSAQRQLSLRLQPNASLLVRQLIIQNV</sequence>
<accession>A0A7R9QU86</accession>
<gene>
    <name evidence="1" type="ORF">ONB1V03_LOCUS15276</name>
</gene>
<proteinExistence type="predicted"/>
<reference evidence="1" key="1">
    <citation type="submission" date="2020-11" db="EMBL/GenBank/DDBJ databases">
        <authorList>
            <person name="Tran Van P."/>
        </authorList>
    </citation>
    <scope>NUCLEOTIDE SEQUENCE</scope>
</reference>
<protein>
    <submittedName>
        <fullName evidence="1">Uncharacterized protein</fullName>
    </submittedName>
</protein>
<keyword evidence="2" id="KW-1185">Reference proteome</keyword>
<dbReference type="Proteomes" id="UP000728032">
    <property type="component" value="Unassembled WGS sequence"/>
</dbReference>
<dbReference type="AlphaFoldDB" id="A0A7R9QU86"/>
<name>A0A7R9QU86_9ACAR</name>
<evidence type="ECO:0000313" key="2">
    <source>
        <dbReference type="Proteomes" id="UP000728032"/>
    </source>
</evidence>
<evidence type="ECO:0000313" key="1">
    <source>
        <dbReference type="EMBL" id="CAD7658655.1"/>
    </source>
</evidence>
<dbReference type="EMBL" id="CAJPVJ010015496">
    <property type="protein sequence ID" value="CAG2175841.1"/>
    <property type="molecule type" value="Genomic_DNA"/>
</dbReference>
<organism evidence="1">
    <name type="scientific">Oppiella nova</name>
    <dbReference type="NCBI Taxonomy" id="334625"/>
    <lineage>
        <taxon>Eukaryota</taxon>
        <taxon>Metazoa</taxon>
        <taxon>Ecdysozoa</taxon>
        <taxon>Arthropoda</taxon>
        <taxon>Chelicerata</taxon>
        <taxon>Arachnida</taxon>
        <taxon>Acari</taxon>
        <taxon>Acariformes</taxon>
        <taxon>Sarcoptiformes</taxon>
        <taxon>Oribatida</taxon>
        <taxon>Brachypylina</taxon>
        <taxon>Oppioidea</taxon>
        <taxon>Oppiidae</taxon>
        <taxon>Oppiella</taxon>
    </lineage>
</organism>
<dbReference type="OrthoDB" id="6532592at2759"/>